<dbReference type="EMBL" id="JARBHB010000001">
    <property type="protein sequence ID" value="KAJ8897526.1"/>
    <property type="molecule type" value="Genomic_DNA"/>
</dbReference>
<keyword evidence="2" id="KW-1185">Reference proteome</keyword>
<protein>
    <submittedName>
        <fullName evidence="1">Uncharacterized protein</fullName>
    </submittedName>
</protein>
<sequence>MMWSEVRNMPLQYRQAKEALATLVEHLPEGAITSARYLYIRASKMSAVIPSVVNRTSTIPWRRPRKMLADPNLSSDLRAAAFGFYNNIVATQQRKYSIHLTADPACPLCGNTDTALYRIIVCVYAAPIWQWRRVRIRKIIRDEHGDVSDTHMLHCDFFTFPSVRRRAAAWFVLHAIGFLVDHSTPVTVQDFVQLFRQDRLNMARRAHCVSVASAVNSSFTRQQNGHTGQQLVETPVADQRLNFVGQEIEENRRWGGGWLSSAEKGVGPTARERAELSSDKETMEFAWSEYWDMEMALGAPGGQAPCILHAYNMRKSVLLWEDQTSNTCYDVSTFCMLMMYAVLNVE</sequence>
<evidence type="ECO:0000313" key="1">
    <source>
        <dbReference type="EMBL" id="KAJ8897526.1"/>
    </source>
</evidence>
<name>A0ABQ9ILF7_9NEOP</name>
<evidence type="ECO:0000313" key="2">
    <source>
        <dbReference type="Proteomes" id="UP001159363"/>
    </source>
</evidence>
<organism evidence="1 2">
    <name type="scientific">Dryococelus australis</name>
    <dbReference type="NCBI Taxonomy" id="614101"/>
    <lineage>
        <taxon>Eukaryota</taxon>
        <taxon>Metazoa</taxon>
        <taxon>Ecdysozoa</taxon>
        <taxon>Arthropoda</taxon>
        <taxon>Hexapoda</taxon>
        <taxon>Insecta</taxon>
        <taxon>Pterygota</taxon>
        <taxon>Neoptera</taxon>
        <taxon>Polyneoptera</taxon>
        <taxon>Phasmatodea</taxon>
        <taxon>Verophasmatodea</taxon>
        <taxon>Anareolatae</taxon>
        <taxon>Phasmatidae</taxon>
        <taxon>Eurycanthinae</taxon>
        <taxon>Dryococelus</taxon>
    </lineage>
</organism>
<reference evidence="1 2" key="1">
    <citation type="submission" date="2023-02" db="EMBL/GenBank/DDBJ databases">
        <title>LHISI_Scaffold_Assembly.</title>
        <authorList>
            <person name="Stuart O.P."/>
            <person name="Cleave R."/>
            <person name="Magrath M.J.L."/>
            <person name="Mikheyev A.S."/>
        </authorList>
    </citation>
    <scope>NUCLEOTIDE SEQUENCE [LARGE SCALE GENOMIC DNA]</scope>
    <source>
        <strain evidence="1">Daus_M_001</strain>
        <tissue evidence="1">Leg muscle</tissue>
    </source>
</reference>
<gene>
    <name evidence="1" type="ORF">PR048_002873</name>
</gene>
<proteinExistence type="predicted"/>
<accession>A0ABQ9ILF7</accession>
<comment type="caution">
    <text evidence="1">The sequence shown here is derived from an EMBL/GenBank/DDBJ whole genome shotgun (WGS) entry which is preliminary data.</text>
</comment>
<dbReference type="Proteomes" id="UP001159363">
    <property type="component" value="Chromosome 1"/>
</dbReference>